<dbReference type="EMBL" id="BJWL01000018">
    <property type="protein sequence ID" value="GFZ06558.1"/>
    <property type="molecule type" value="Genomic_DNA"/>
</dbReference>
<dbReference type="AlphaFoldDB" id="A0A7J0G6Z8"/>
<name>A0A7J0G6Z8_9ERIC</name>
<evidence type="ECO:0000313" key="1">
    <source>
        <dbReference type="EMBL" id="GFZ06558.1"/>
    </source>
</evidence>
<reference evidence="1 2" key="1">
    <citation type="submission" date="2019-07" db="EMBL/GenBank/DDBJ databases">
        <title>De Novo Assembly of kiwifruit Actinidia rufa.</title>
        <authorList>
            <person name="Sugita-Konishi S."/>
            <person name="Sato K."/>
            <person name="Mori E."/>
            <person name="Abe Y."/>
            <person name="Kisaki G."/>
            <person name="Hamano K."/>
            <person name="Suezawa K."/>
            <person name="Otani M."/>
            <person name="Fukuda T."/>
            <person name="Manabe T."/>
            <person name="Gomi K."/>
            <person name="Tabuchi M."/>
            <person name="Akimitsu K."/>
            <person name="Kataoka I."/>
        </authorList>
    </citation>
    <scope>NUCLEOTIDE SEQUENCE [LARGE SCALE GENOMIC DNA]</scope>
    <source>
        <strain evidence="2">cv. Fuchu</strain>
    </source>
</reference>
<organism evidence="1 2">
    <name type="scientific">Actinidia rufa</name>
    <dbReference type="NCBI Taxonomy" id="165716"/>
    <lineage>
        <taxon>Eukaryota</taxon>
        <taxon>Viridiplantae</taxon>
        <taxon>Streptophyta</taxon>
        <taxon>Embryophyta</taxon>
        <taxon>Tracheophyta</taxon>
        <taxon>Spermatophyta</taxon>
        <taxon>Magnoliopsida</taxon>
        <taxon>eudicotyledons</taxon>
        <taxon>Gunneridae</taxon>
        <taxon>Pentapetalae</taxon>
        <taxon>asterids</taxon>
        <taxon>Ericales</taxon>
        <taxon>Actinidiaceae</taxon>
        <taxon>Actinidia</taxon>
    </lineage>
</organism>
<protein>
    <submittedName>
        <fullName evidence="1">Uncharacterized protein</fullName>
    </submittedName>
</protein>
<accession>A0A7J0G6Z8</accession>
<comment type="caution">
    <text evidence="1">The sequence shown here is derived from an EMBL/GenBank/DDBJ whole genome shotgun (WGS) entry which is preliminary data.</text>
</comment>
<keyword evidence="2" id="KW-1185">Reference proteome</keyword>
<evidence type="ECO:0000313" key="2">
    <source>
        <dbReference type="Proteomes" id="UP000585474"/>
    </source>
</evidence>
<proteinExistence type="predicted"/>
<sequence>MHETVQLLDYVVTDGYAGLHKAWLLGTGLVHTGWLLGTRLVAAGALDWAAQRRLCKVAKHWTSGCGCTGLVCTGLCRATSVLGYTWAGAGAGATGLVTGVVVAQGQGLMDKGTWMAAEWWGCREAGADGSVLGCCWVAAGGYWVRVRLL</sequence>
<dbReference type="Proteomes" id="UP000585474">
    <property type="component" value="Unassembled WGS sequence"/>
</dbReference>
<gene>
    <name evidence="1" type="ORF">Acr_18g0007280</name>
</gene>